<dbReference type="Gene3D" id="2.60.40.420">
    <property type="entry name" value="Cupredoxins - blue copper proteins"/>
    <property type="match status" value="2"/>
</dbReference>
<comment type="cofactor">
    <cofactor evidence="10">
        <name>Cu(+)</name>
        <dbReference type="ChEBI" id="CHEBI:49552"/>
    </cofactor>
    <text evidence="10">Binds 1 Cu(+) ion.</text>
</comment>
<evidence type="ECO:0000256" key="8">
    <source>
        <dbReference type="ARBA" id="ARBA00023008"/>
    </source>
</evidence>
<dbReference type="SUPFAM" id="SSF49503">
    <property type="entry name" value="Cupredoxins"/>
    <property type="match status" value="2"/>
</dbReference>
<evidence type="ECO:0000256" key="10">
    <source>
        <dbReference type="RuleBase" id="RU365025"/>
    </source>
</evidence>
<protein>
    <recommendedName>
        <fullName evidence="4 10">Copper-containing nitrite reductase</fullName>
        <ecNumber evidence="3 10">1.7.2.1</ecNumber>
    </recommendedName>
</protein>
<dbReference type="PANTHER" id="PTHR11709:SF394">
    <property type="entry name" value="FI03373P-RELATED"/>
    <property type="match status" value="1"/>
</dbReference>
<dbReference type="Pfam" id="PF07732">
    <property type="entry name" value="Cu-oxidase_3"/>
    <property type="match status" value="1"/>
</dbReference>
<evidence type="ECO:0000313" key="13">
    <source>
        <dbReference type="EMBL" id="CAD7053412.1"/>
    </source>
</evidence>
<keyword evidence="14" id="KW-1185">Reference proteome</keyword>
<evidence type="ECO:0000256" key="1">
    <source>
        <dbReference type="ARBA" id="ARBA00010609"/>
    </source>
</evidence>
<evidence type="ECO:0000256" key="5">
    <source>
        <dbReference type="ARBA" id="ARBA00022723"/>
    </source>
</evidence>
<dbReference type="CDD" id="cd04208">
    <property type="entry name" value="CuRO_2_CuNIR"/>
    <property type="match status" value="1"/>
</dbReference>
<dbReference type="CDD" id="cd11020">
    <property type="entry name" value="CuRO_1_CuNIR"/>
    <property type="match status" value="1"/>
</dbReference>
<comment type="subunit">
    <text evidence="2 10">Homotrimer.</text>
</comment>
<dbReference type="InterPro" id="IPR011707">
    <property type="entry name" value="Cu-oxidase-like_N"/>
</dbReference>
<proteinExistence type="inferred from homology"/>
<evidence type="ECO:0000313" key="14">
    <source>
        <dbReference type="Proteomes" id="UP000601041"/>
    </source>
</evidence>
<feature type="region of interest" description="Disordered" evidence="11">
    <location>
        <begin position="1"/>
        <end position="34"/>
    </location>
</feature>
<dbReference type="EC" id="1.7.2.1" evidence="3 10"/>
<evidence type="ECO:0000256" key="2">
    <source>
        <dbReference type="ARBA" id="ARBA00011233"/>
    </source>
</evidence>
<dbReference type="InterPro" id="IPR001287">
    <property type="entry name" value="NO2-reductase_Cu"/>
</dbReference>
<comment type="catalytic activity">
    <reaction evidence="9 10">
        <text>nitric oxide + Fe(III)-[cytochrome c] + H2O = Fe(II)-[cytochrome c] + nitrite + 2 H(+)</text>
        <dbReference type="Rhea" id="RHEA:15233"/>
        <dbReference type="Rhea" id="RHEA-COMP:10350"/>
        <dbReference type="Rhea" id="RHEA-COMP:14399"/>
        <dbReference type="ChEBI" id="CHEBI:15377"/>
        <dbReference type="ChEBI" id="CHEBI:15378"/>
        <dbReference type="ChEBI" id="CHEBI:16301"/>
        <dbReference type="ChEBI" id="CHEBI:16480"/>
        <dbReference type="ChEBI" id="CHEBI:29033"/>
        <dbReference type="ChEBI" id="CHEBI:29034"/>
        <dbReference type="EC" id="1.7.2.1"/>
    </reaction>
</comment>
<evidence type="ECO:0000256" key="3">
    <source>
        <dbReference type="ARBA" id="ARBA00011882"/>
    </source>
</evidence>
<keyword evidence="8 10" id="KW-0186">Copper</keyword>
<dbReference type="PRINTS" id="PR00695">
    <property type="entry name" value="CUNO2RDTASE"/>
</dbReference>
<keyword evidence="5 10" id="KW-0479">Metal-binding</keyword>
<organism evidence="13 14">
    <name type="scientific">Pseudorhizobium halotolerans</name>
    <dbReference type="NCBI Taxonomy" id="1233081"/>
    <lineage>
        <taxon>Bacteria</taxon>
        <taxon>Pseudomonadati</taxon>
        <taxon>Pseudomonadota</taxon>
        <taxon>Alphaproteobacteria</taxon>
        <taxon>Hyphomicrobiales</taxon>
        <taxon>Rhizobiaceae</taxon>
        <taxon>Rhizobium/Agrobacterium group</taxon>
        <taxon>Pseudorhizobium</taxon>
    </lineage>
</organism>
<dbReference type="InterPro" id="IPR045087">
    <property type="entry name" value="Cu-oxidase_fam"/>
</dbReference>
<evidence type="ECO:0000256" key="11">
    <source>
        <dbReference type="SAM" id="MobiDB-lite"/>
    </source>
</evidence>
<accession>A0ABM8PX65</accession>
<comment type="cofactor">
    <cofactor evidence="10">
        <name>Cu(2+)</name>
        <dbReference type="ChEBI" id="CHEBI:29036"/>
    </cofactor>
    <text evidence="10">Binds 1 Cu(+) ion.</text>
</comment>
<dbReference type="PROSITE" id="PS51318">
    <property type="entry name" value="TAT"/>
    <property type="match status" value="1"/>
</dbReference>
<feature type="domain" description="Plastocyanin-like" evidence="12">
    <location>
        <begin position="131"/>
        <end position="239"/>
    </location>
</feature>
<gene>
    <name evidence="13" type="ORF">RHAB21_04498</name>
</gene>
<comment type="caution">
    <text evidence="13">The sequence shown here is derived from an EMBL/GenBank/DDBJ whole genome shotgun (WGS) entry which is preliminary data.</text>
</comment>
<keyword evidence="6" id="KW-0677">Repeat</keyword>
<reference evidence="13 14" key="1">
    <citation type="submission" date="2020-11" db="EMBL/GenBank/DDBJ databases">
        <authorList>
            <person name="Lassalle F."/>
        </authorList>
    </citation>
    <scope>NUCLEOTIDE SEQUENCE [LARGE SCALE GENOMIC DNA]</scope>
    <source>
        <strain evidence="13 14">AB21</strain>
    </source>
</reference>
<dbReference type="NCBIfam" id="TIGR02376">
    <property type="entry name" value="Cu_nitrite_red"/>
    <property type="match status" value="1"/>
</dbReference>
<name>A0ABM8PX65_9HYPH</name>
<dbReference type="Proteomes" id="UP000601041">
    <property type="component" value="Unassembled WGS sequence"/>
</dbReference>
<evidence type="ECO:0000256" key="6">
    <source>
        <dbReference type="ARBA" id="ARBA00022737"/>
    </source>
</evidence>
<dbReference type="InterPro" id="IPR008972">
    <property type="entry name" value="Cupredoxin"/>
</dbReference>
<evidence type="ECO:0000256" key="9">
    <source>
        <dbReference type="ARBA" id="ARBA00049340"/>
    </source>
</evidence>
<sequence length="402" mass="43707">MNRTERDASRGMPYNDAAEPPTTQEVSQEGGLTDDSLSISRRSLLAGSVGLTLGSLAVSQEASAQNAGGTVRVAEHGTRHVNRVGSLSQRLYSLPSVVADDVAHDPSVVPTSITRQESEIVRVDLETVEKEARLDERASFRFWTFNGTVPGPFVRVRVGDTVEVYLKNREDSWLMHNVDFHAATGPGGGAELTSCAPGEAKAFRFKAQNPGLYVYHCAVPPVAMHVANGMYGMILVEPEGGLPPVDREFYVMQGEIYTNEPFGSEGLLNEDYDKLLNERPEYFVLNGHVSALTDHYPMKANVGETVRIFFGNGGPNHVSSFHVIGEIFDRVYLNGSVTKPPQTDVQTVVVPAGGSAIVEIKLEVPGRYVLVDHSLSRVERGLAGWLDVEGKEAPDIFEPIAS</sequence>
<evidence type="ECO:0000256" key="4">
    <source>
        <dbReference type="ARBA" id="ARBA00017290"/>
    </source>
</evidence>
<dbReference type="EMBL" id="CABFWE030000013">
    <property type="protein sequence ID" value="CAD7053412.1"/>
    <property type="molecule type" value="Genomic_DNA"/>
</dbReference>
<comment type="similarity">
    <text evidence="1 10">Belongs to the multicopper oxidase family.</text>
</comment>
<dbReference type="PANTHER" id="PTHR11709">
    <property type="entry name" value="MULTI-COPPER OXIDASE"/>
    <property type="match status" value="1"/>
</dbReference>
<keyword evidence="7 10" id="KW-0560">Oxidoreductase</keyword>
<evidence type="ECO:0000259" key="12">
    <source>
        <dbReference type="Pfam" id="PF07732"/>
    </source>
</evidence>
<dbReference type="InterPro" id="IPR006311">
    <property type="entry name" value="TAT_signal"/>
</dbReference>
<evidence type="ECO:0000256" key="7">
    <source>
        <dbReference type="ARBA" id="ARBA00023002"/>
    </source>
</evidence>